<evidence type="ECO:0000313" key="2">
    <source>
        <dbReference type="Proteomes" id="UP001234989"/>
    </source>
</evidence>
<organism evidence="1 2">
    <name type="scientific">Solanum verrucosum</name>
    <dbReference type="NCBI Taxonomy" id="315347"/>
    <lineage>
        <taxon>Eukaryota</taxon>
        <taxon>Viridiplantae</taxon>
        <taxon>Streptophyta</taxon>
        <taxon>Embryophyta</taxon>
        <taxon>Tracheophyta</taxon>
        <taxon>Spermatophyta</taxon>
        <taxon>Magnoliopsida</taxon>
        <taxon>eudicotyledons</taxon>
        <taxon>Gunneridae</taxon>
        <taxon>Pentapetalae</taxon>
        <taxon>asterids</taxon>
        <taxon>lamiids</taxon>
        <taxon>Solanales</taxon>
        <taxon>Solanaceae</taxon>
        <taxon>Solanoideae</taxon>
        <taxon>Solaneae</taxon>
        <taxon>Solanum</taxon>
    </lineage>
</organism>
<dbReference type="EMBL" id="CP133612">
    <property type="protein sequence ID" value="WMV12884.1"/>
    <property type="molecule type" value="Genomic_DNA"/>
</dbReference>
<dbReference type="Proteomes" id="UP001234989">
    <property type="component" value="Chromosome 1"/>
</dbReference>
<reference evidence="1" key="1">
    <citation type="submission" date="2023-08" db="EMBL/GenBank/DDBJ databases">
        <title>A de novo genome assembly of Solanum verrucosum Schlechtendal, a Mexican diploid species geographically isolated from the other diploid A-genome species in potato relatives.</title>
        <authorList>
            <person name="Hosaka K."/>
        </authorList>
    </citation>
    <scope>NUCLEOTIDE SEQUENCE</scope>
    <source>
        <tissue evidence="1">Young leaves</tissue>
    </source>
</reference>
<proteinExistence type="predicted"/>
<dbReference type="AlphaFoldDB" id="A0AAF0PXH6"/>
<protein>
    <submittedName>
        <fullName evidence="1">Uncharacterized protein</fullName>
    </submittedName>
</protein>
<gene>
    <name evidence="1" type="ORF">MTR67_006269</name>
</gene>
<keyword evidence="2" id="KW-1185">Reference proteome</keyword>
<accession>A0AAF0PXH6</accession>
<sequence length="102" mass="11010">MALQLVKPSRIAAPNLRSRKVPTSERSLKSRAILARSVGGFIPDQVVRLAPVVEKTIASGSNVGSSWRISSIFGGSDNRPSIEDNFISKQFSDPVQSMGHAF</sequence>
<evidence type="ECO:0000313" key="1">
    <source>
        <dbReference type="EMBL" id="WMV12884.1"/>
    </source>
</evidence>
<name>A0AAF0PXH6_SOLVR</name>